<evidence type="ECO:0000256" key="7">
    <source>
        <dbReference type="SAM" id="Phobius"/>
    </source>
</evidence>
<evidence type="ECO:0000313" key="11">
    <source>
        <dbReference type="Proteomes" id="UP000238081"/>
    </source>
</evidence>
<dbReference type="GO" id="GO:0005886">
    <property type="term" value="C:plasma membrane"/>
    <property type="evidence" value="ECO:0007669"/>
    <property type="project" value="UniProtKB-SubCell"/>
</dbReference>
<protein>
    <submittedName>
        <fullName evidence="10">ABC transporter</fullName>
    </submittedName>
</protein>
<dbReference type="InterPro" id="IPR036640">
    <property type="entry name" value="ABC1_TM_sf"/>
</dbReference>
<feature type="transmembrane region" description="Helical" evidence="7">
    <location>
        <begin position="26"/>
        <end position="46"/>
    </location>
</feature>
<evidence type="ECO:0000256" key="3">
    <source>
        <dbReference type="ARBA" id="ARBA00022741"/>
    </source>
</evidence>
<dbReference type="Pfam" id="PF00664">
    <property type="entry name" value="ABC_membrane"/>
    <property type="match status" value="1"/>
</dbReference>
<dbReference type="Gene3D" id="1.20.1560.10">
    <property type="entry name" value="ABC transporter type 1, transmembrane domain"/>
    <property type="match status" value="1"/>
</dbReference>
<evidence type="ECO:0000313" key="10">
    <source>
        <dbReference type="EMBL" id="PPV11937.1"/>
    </source>
</evidence>
<evidence type="ECO:0000256" key="6">
    <source>
        <dbReference type="ARBA" id="ARBA00023136"/>
    </source>
</evidence>
<dbReference type="InterPro" id="IPR027417">
    <property type="entry name" value="P-loop_NTPase"/>
</dbReference>
<proteinExistence type="predicted"/>
<dbReference type="Gene3D" id="3.40.50.300">
    <property type="entry name" value="P-loop containing nucleotide triphosphate hydrolases"/>
    <property type="match status" value="1"/>
</dbReference>
<dbReference type="InterPro" id="IPR039421">
    <property type="entry name" value="Type_1_exporter"/>
</dbReference>
<name>A0A2S7F508_CLOBU</name>
<comment type="subcellular location">
    <subcellularLocation>
        <location evidence="1">Cell membrane</location>
        <topology evidence="1">Multi-pass membrane protein</topology>
    </subcellularLocation>
</comment>
<evidence type="ECO:0000256" key="2">
    <source>
        <dbReference type="ARBA" id="ARBA00022692"/>
    </source>
</evidence>
<evidence type="ECO:0000256" key="5">
    <source>
        <dbReference type="ARBA" id="ARBA00022989"/>
    </source>
</evidence>
<dbReference type="RefSeq" id="WP_043662252.1">
    <property type="nucleotide sequence ID" value="NZ_JSEG01000003.1"/>
</dbReference>
<gene>
    <name evidence="10" type="ORF">AWN73_06430</name>
</gene>
<dbReference type="SUPFAM" id="SSF52540">
    <property type="entry name" value="P-loop containing nucleoside triphosphate hydrolases"/>
    <property type="match status" value="1"/>
</dbReference>
<organism evidence="10 11">
    <name type="scientific">Clostridium butyricum</name>
    <dbReference type="NCBI Taxonomy" id="1492"/>
    <lineage>
        <taxon>Bacteria</taxon>
        <taxon>Bacillati</taxon>
        <taxon>Bacillota</taxon>
        <taxon>Clostridia</taxon>
        <taxon>Eubacteriales</taxon>
        <taxon>Clostridiaceae</taxon>
        <taxon>Clostridium</taxon>
    </lineage>
</organism>
<feature type="transmembrane region" description="Helical" evidence="7">
    <location>
        <begin position="66"/>
        <end position="85"/>
    </location>
</feature>
<dbReference type="PANTHER" id="PTHR43394:SF1">
    <property type="entry name" value="ATP-BINDING CASSETTE SUB-FAMILY B MEMBER 10, MITOCHONDRIAL"/>
    <property type="match status" value="1"/>
</dbReference>
<dbReference type="SMART" id="SM00382">
    <property type="entry name" value="AAA"/>
    <property type="match status" value="1"/>
</dbReference>
<dbReference type="SUPFAM" id="SSF90123">
    <property type="entry name" value="ABC transporter transmembrane region"/>
    <property type="match status" value="1"/>
</dbReference>
<reference evidence="10 11" key="1">
    <citation type="submission" date="2016-01" db="EMBL/GenBank/DDBJ databases">
        <title>Characterization of the Clostridium difficile lineages that are prevalent in Hong Kong and China.</title>
        <authorList>
            <person name="Kwok J.S.-L."/>
            <person name="Lam W.-Y."/>
            <person name="Ip M."/>
            <person name="Chan T.-F."/>
            <person name="Hawkey P.M."/>
            <person name="Tsui S.K.-W."/>
        </authorList>
    </citation>
    <scope>NUCLEOTIDE SEQUENCE [LARGE SCALE GENOMIC DNA]</scope>
    <source>
        <strain evidence="10 11">300064</strain>
    </source>
</reference>
<keyword evidence="2 7" id="KW-0812">Transmembrane</keyword>
<feature type="domain" description="ABC transporter" evidence="8">
    <location>
        <begin position="344"/>
        <end position="578"/>
    </location>
</feature>
<dbReference type="Pfam" id="PF00005">
    <property type="entry name" value="ABC_tran"/>
    <property type="match status" value="1"/>
</dbReference>
<dbReference type="AlphaFoldDB" id="A0A2S7F508"/>
<dbReference type="GO" id="GO:0016887">
    <property type="term" value="F:ATP hydrolysis activity"/>
    <property type="evidence" value="ECO:0007669"/>
    <property type="project" value="InterPro"/>
</dbReference>
<dbReference type="PROSITE" id="PS50893">
    <property type="entry name" value="ABC_TRANSPORTER_2"/>
    <property type="match status" value="1"/>
</dbReference>
<dbReference type="InterPro" id="IPR003593">
    <property type="entry name" value="AAA+_ATPase"/>
</dbReference>
<evidence type="ECO:0000259" key="8">
    <source>
        <dbReference type="PROSITE" id="PS50893"/>
    </source>
</evidence>
<evidence type="ECO:0000256" key="1">
    <source>
        <dbReference type="ARBA" id="ARBA00004651"/>
    </source>
</evidence>
<dbReference type="GO" id="GO:0015421">
    <property type="term" value="F:ABC-type oligopeptide transporter activity"/>
    <property type="evidence" value="ECO:0007669"/>
    <property type="project" value="TreeGrafter"/>
</dbReference>
<dbReference type="CDD" id="cd07346">
    <property type="entry name" value="ABC_6TM_exporters"/>
    <property type="match status" value="1"/>
</dbReference>
<feature type="transmembrane region" description="Helical" evidence="7">
    <location>
        <begin position="166"/>
        <end position="188"/>
    </location>
</feature>
<evidence type="ECO:0000259" key="9">
    <source>
        <dbReference type="PROSITE" id="PS50929"/>
    </source>
</evidence>
<keyword evidence="3" id="KW-0547">Nucleotide-binding</keyword>
<comment type="caution">
    <text evidence="10">The sequence shown here is derived from an EMBL/GenBank/DDBJ whole genome shotgun (WGS) entry which is preliminary data.</text>
</comment>
<accession>A0A2S7F508</accession>
<dbReference type="InterPro" id="IPR011527">
    <property type="entry name" value="ABC1_TM_dom"/>
</dbReference>
<dbReference type="EMBL" id="LRDH01000173">
    <property type="protein sequence ID" value="PPV11937.1"/>
    <property type="molecule type" value="Genomic_DNA"/>
</dbReference>
<dbReference type="PANTHER" id="PTHR43394">
    <property type="entry name" value="ATP-DEPENDENT PERMEASE MDL1, MITOCHONDRIAL"/>
    <property type="match status" value="1"/>
</dbReference>
<evidence type="ECO:0000256" key="4">
    <source>
        <dbReference type="ARBA" id="ARBA00022840"/>
    </source>
</evidence>
<dbReference type="FunFam" id="3.40.50.300:FF:000218">
    <property type="entry name" value="Multidrug ABC transporter ATP-binding protein"/>
    <property type="match status" value="1"/>
</dbReference>
<feature type="transmembrane region" description="Helical" evidence="7">
    <location>
        <begin position="247"/>
        <end position="276"/>
    </location>
</feature>
<dbReference type="GO" id="GO:0005524">
    <property type="term" value="F:ATP binding"/>
    <property type="evidence" value="ECO:0007669"/>
    <property type="project" value="UniProtKB-KW"/>
</dbReference>
<keyword evidence="5 7" id="KW-1133">Transmembrane helix</keyword>
<sequence>MKNKNPAYDKPFNTFIRLYDGNYKKLLLSFIFFVIKHSPVWIMPIVLSNLINIISNTQDLKVNELIINLGLMAILVITNVPATLIHTRFMSLAIRDVESSVRIKLVKKLQVLSIPYHKHLSGGKLQSKVLRDVELITNLSNVICITVVPIILNVIVAFSVTTTRNVYVSLFFLATIPIAVFFIGKFNGSIQSSNKILRKNIEDMSTAVSQMVEMVPITRAHALENLEIDKVDNEVSKVKSSGYKVDMLNALFGAGGWATFQLMQIICLVFTSFLAVKGYIKVGDIVLYQTYFSSIMGDLTNAINVYPQIVKGFDSINSVSEILAAEDIEENCGKFVMKEVEGDFQFNNVTFRYQDGKEDVLKEFNLHVKKGESIAFVGESGGGKSTLLQLVVGFLKATDGQILVDGHDINDINLRSYRAHIAMVPQNTVLFSGSIKDNITYGMDVSNEKLDEIIDAACLKEVIERLPDGINTNVGEHGDMLSGGQKQRISIARALIRNPKVIILDEATSALDNKSEIHVQKAMKNLMRNRTTFMVAHRLSTIKDAQKIVLINGGNIREQGTYEELISKKGEFYNLASNKDDGSK</sequence>
<feature type="transmembrane region" description="Helical" evidence="7">
    <location>
        <begin position="135"/>
        <end position="160"/>
    </location>
</feature>
<dbReference type="PROSITE" id="PS00211">
    <property type="entry name" value="ABC_TRANSPORTER_1"/>
    <property type="match status" value="1"/>
</dbReference>
<keyword evidence="6 7" id="KW-0472">Membrane</keyword>
<dbReference type="InterPro" id="IPR003439">
    <property type="entry name" value="ABC_transporter-like_ATP-bd"/>
</dbReference>
<dbReference type="InterPro" id="IPR017871">
    <property type="entry name" value="ABC_transporter-like_CS"/>
</dbReference>
<feature type="domain" description="ABC transmembrane type-1" evidence="9">
    <location>
        <begin position="42"/>
        <end position="311"/>
    </location>
</feature>
<dbReference type="PROSITE" id="PS50929">
    <property type="entry name" value="ABC_TM1F"/>
    <property type="match status" value="1"/>
</dbReference>
<dbReference type="Proteomes" id="UP000238081">
    <property type="component" value="Unassembled WGS sequence"/>
</dbReference>
<keyword evidence="4" id="KW-0067">ATP-binding</keyword>